<dbReference type="SUPFAM" id="SSF52210">
    <property type="entry name" value="Succinyl-CoA synthetase domains"/>
    <property type="match status" value="2"/>
</dbReference>
<organism evidence="3 4">
    <name type="scientific">Burkholderia aenigmatica</name>
    <dbReference type="NCBI Taxonomy" id="2015348"/>
    <lineage>
        <taxon>Bacteria</taxon>
        <taxon>Pseudomonadati</taxon>
        <taxon>Pseudomonadota</taxon>
        <taxon>Betaproteobacteria</taxon>
        <taxon>Burkholderiales</taxon>
        <taxon>Burkholderiaceae</taxon>
        <taxon>Burkholderia</taxon>
        <taxon>Burkholderia cepacia complex</taxon>
    </lineage>
</organism>
<dbReference type="Gene3D" id="3.30.1490.20">
    <property type="entry name" value="ATP-grasp fold, A domain"/>
    <property type="match status" value="1"/>
</dbReference>
<protein>
    <submittedName>
        <fullName evidence="3">Feruloyl-CoA synthetase</fullName>
    </submittedName>
</protein>
<name>A0A6P2H1R5_9BURK</name>
<evidence type="ECO:0000259" key="2">
    <source>
        <dbReference type="PROSITE" id="PS50975"/>
    </source>
</evidence>
<dbReference type="Gene3D" id="3.30.470.20">
    <property type="entry name" value="ATP-grasp fold, B domain"/>
    <property type="match status" value="1"/>
</dbReference>
<reference evidence="3 4" key="1">
    <citation type="submission" date="2019-09" db="EMBL/GenBank/DDBJ databases">
        <authorList>
            <person name="Depoorter E."/>
        </authorList>
    </citation>
    <scope>NUCLEOTIDE SEQUENCE [LARGE SCALE GENOMIC DNA]</scope>
    <source>
        <strain evidence="3">LMG 13014</strain>
    </source>
</reference>
<dbReference type="AlphaFoldDB" id="A0A6P2H1R5"/>
<evidence type="ECO:0000256" key="1">
    <source>
        <dbReference type="PROSITE-ProRule" id="PRU00409"/>
    </source>
</evidence>
<dbReference type="PANTHER" id="PTHR42793">
    <property type="entry name" value="COA BINDING DOMAIN CONTAINING PROTEIN"/>
    <property type="match status" value="1"/>
</dbReference>
<dbReference type="SUPFAM" id="SSF51735">
    <property type="entry name" value="NAD(P)-binding Rossmann-fold domains"/>
    <property type="match status" value="1"/>
</dbReference>
<dbReference type="InterPro" id="IPR032875">
    <property type="entry name" value="Succ_CoA_lig_flav_dom"/>
</dbReference>
<dbReference type="PROSITE" id="PS50975">
    <property type="entry name" value="ATP_GRASP"/>
    <property type="match status" value="1"/>
</dbReference>
<dbReference type="InterPro" id="IPR011761">
    <property type="entry name" value="ATP-grasp"/>
</dbReference>
<dbReference type="Gene3D" id="3.40.50.720">
    <property type="entry name" value="NAD(P)-binding Rossmann-like Domain"/>
    <property type="match status" value="1"/>
</dbReference>
<dbReference type="RefSeq" id="WP_235995730.1">
    <property type="nucleotide sequence ID" value="NZ_CABVQC010000001.1"/>
</dbReference>
<dbReference type="EMBL" id="CABVQC010000001">
    <property type="protein sequence ID" value="VWB09911.1"/>
    <property type="molecule type" value="Genomic_DNA"/>
</dbReference>
<dbReference type="GO" id="GO:0005524">
    <property type="term" value="F:ATP binding"/>
    <property type="evidence" value="ECO:0007669"/>
    <property type="project" value="UniProtKB-UniRule"/>
</dbReference>
<keyword evidence="1" id="KW-0547">Nucleotide-binding</keyword>
<dbReference type="Pfam" id="PF13380">
    <property type="entry name" value="CoA_binding_2"/>
    <property type="match status" value="1"/>
</dbReference>
<dbReference type="Pfam" id="PF13607">
    <property type="entry name" value="Succ_CoA_lig"/>
    <property type="match status" value="1"/>
</dbReference>
<keyword evidence="1" id="KW-0067">ATP-binding</keyword>
<accession>A0A6P2H1R5</accession>
<gene>
    <name evidence="3" type="ORF">BLA13014_00162</name>
</gene>
<sequence length="714" mass="74413">MSTTHPLHRLFRPRHVALLGVSRDTGKLGYTFLRALVDAGFAGRISLLGRQAGELDGLTINTDPAELPPDIDVAVNLLGPAQTPAVLEAVAARGAAFAVVFTAGFAEMGAAGEQMQADMVRACNAHGMRIVGPNCMGLFNLHVGLNLTEISSLPVGNVGLVSQSGNVAVTLWDQARKHDLGFSCFAGFGNQADIPMHEYIDYLGQDDDTRVIAIYLEGLRPGSGDAFFETCARVSRTKPIVVLKGGRASAGQRAAQSHTASLSSSGRVYRALFEEAGVIEVRELEHLLPAAEALMRCPPMTGDDVAIVGSGGGHSIVCTDEVEAVGLRVPAFPAPLVETLSGLLPAWAPKCNPVDMTGAYIRDPSLFSSLTERVMNACPSFSAAVNYGLYGLWKGGALDPDSPHDYVSAAPLLGALQTKLGKPLVFYTPYADRVHPSFTAMRASGVPCLESIESVGVALAALRQRGRFLARAGEVVPQRAAAARPAAAPASAPHAYASEVDAYRLLARYDVQLPDVLTADTPDAAAELAGGLGYPVVVKAILPGVAHKSDVGGVRTGIGTADGVRDAAHAIAASVGQALGPRALAGFTVTRDFGRRRELIVGVRRDVSLASLGLIGLGGVLTEALDDVAVVLLPATPERVARALARLTSAAAWGPFRGEPAVSTVALAGLLNQLDAALRSDQAIDSIECNPVMVVGRDLVPVDAAIAVNDQEPT</sequence>
<dbReference type="InterPro" id="IPR003781">
    <property type="entry name" value="CoA-bd"/>
</dbReference>
<dbReference type="InterPro" id="IPR013815">
    <property type="entry name" value="ATP_grasp_subdomain_1"/>
</dbReference>
<dbReference type="Gene3D" id="3.40.50.261">
    <property type="entry name" value="Succinyl-CoA synthetase domains"/>
    <property type="match status" value="2"/>
</dbReference>
<dbReference type="Proteomes" id="UP000494261">
    <property type="component" value="Unassembled WGS sequence"/>
</dbReference>
<dbReference type="InterPro" id="IPR036291">
    <property type="entry name" value="NAD(P)-bd_dom_sf"/>
</dbReference>
<dbReference type="Pfam" id="PF13549">
    <property type="entry name" value="ATP-grasp_5"/>
    <property type="match status" value="1"/>
</dbReference>
<evidence type="ECO:0000313" key="3">
    <source>
        <dbReference type="EMBL" id="VWB09911.1"/>
    </source>
</evidence>
<dbReference type="PANTHER" id="PTHR42793:SF1">
    <property type="entry name" value="PEPTIDYL-LYSINE N-ACETYLTRANSFERASE PATZ"/>
    <property type="match status" value="1"/>
</dbReference>
<dbReference type="InterPro" id="IPR016102">
    <property type="entry name" value="Succinyl-CoA_synth-like"/>
</dbReference>
<dbReference type="SMART" id="SM00881">
    <property type="entry name" value="CoA_binding"/>
    <property type="match status" value="1"/>
</dbReference>
<evidence type="ECO:0000313" key="4">
    <source>
        <dbReference type="Proteomes" id="UP000494261"/>
    </source>
</evidence>
<dbReference type="SUPFAM" id="SSF56059">
    <property type="entry name" value="Glutathione synthetase ATP-binding domain-like"/>
    <property type="match status" value="1"/>
</dbReference>
<proteinExistence type="predicted"/>
<dbReference type="GO" id="GO:0046872">
    <property type="term" value="F:metal ion binding"/>
    <property type="evidence" value="ECO:0007669"/>
    <property type="project" value="InterPro"/>
</dbReference>
<feature type="domain" description="ATP-grasp" evidence="2">
    <location>
        <begin position="503"/>
        <end position="540"/>
    </location>
</feature>